<protein>
    <recommendedName>
        <fullName evidence="3">DUF1403 family protein</fullName>
    </recommendedName>
</protein>
<evidence type="ECO:0000313" key="2">
    <source>
        <dbReference type="Proteomes" id="UP001224682"/>
    </source>
</evidence>
<dbReference type="Proteomes" id="UP001224682">
    <property type="component" value="Unassembled WGS sequence"/>
</dbReference>
<proteinExistence type="predicted"/>
<organism evidence="1 2">
    <name type="scientific">Ancylobacter polymorphus</name>
    <dbReference type="NCBI Taxonomy" id="223390"/>
    <lineage>
        <taxon>Bacteria</taxon>
        <taxon>Pseudomonadati</taxon>
        <taxon>Pseudomonadota</taxon>
        <taxon>Alphaproteobacteria</taxon>
        <taxon>Hyphomicrobiales</taxon>
        <taxon>Xanthobacteraceae</taxon>
        <taxon>Ancylobacter</taxon>
    </lineage>
</organism>
<dbReference type="EMBL" id="JAUSUI010000010">
    <property type="protein sequence ID" value="MDQ0305007.1"/>
    <property type="molecule type" value="Genomic_DNA"/>
</dbReference>
<dbReference type="InterPro" id="IPR009843">
    <property type="entry name" value="DUF1403"/>
</dbReference>
<sequence>MASRARLIPEPPPTFPAFPGWARPPASGEALEDTGFLAGAALAALHPIARHEHPLGILWRQRLALSCAAALAQQNGRTEAEAALRDHWYLRRDGDDPGPAGQLLKAWRALSERSAMAAGDWELKLAALLAHRYDDALQDVIAFATDQLKGQGSAVRAAAAVAATSLRLRPDSRPLALWLADAVLAHRLRWPAPVPLLAAHLRRADFRHAAARADGHSAWLAACSLAYARGAATAANLHADLARRAERLLAAAPQLRGRDADMMVAILLSEDAQPAKTGKAASDRSSRRLFERLVALGGVRELTGRPTFRLYGL</sequence>
<evidence type="ECO:0000313" key="1">
    <source>
        <dbReference type="EMBL" id="MDQ0305007.1"/>
    </source>
</evidence>
<comment type="caution">
    <text evidence="1">The sequence shown here is derived from an EMBL/GenBank/DDBJ whole genome shotgun (WGS) entry which is preliminary data.</text>
</comment>
<name>A0ABU0BGP4_9HYPH</name>
<accession>A0ABU0BGP4</accession>
<reference evidence="1 2" key="1">
    <citation type="submission" date="2023-07" db="EMBL/GenBank/DDBJ databases">
        <title>Genomic Encyclopedia of Type Strains, Phase IV (KMG-IV): sequencing the most valuable type-strain genomes for metagenomic binning, comparative biology and taxonomic classification.</title>
        <authorList>
            <person name="Goeker M."/>
        </authorList>
    </citation>
    <scope>NUCLEOTIDE SEQUENCE [LARGE SCALE GENOMIC DNA]</scope>
    <source>
        <strain evidence="1 2">DSM 2457</strain>
    </source>
</reference>
<dbReference type="RefSeq" id="WP_307022637.1">
    <property type="nucleotide sequence ID" value="NZ_JAUSUI010000010.1"/>
</dbReference>
<keyword evidence="2" id="KW-1185">Reference proteome</keyword>
<dbReference type="Pfam" id="PF07183">
    <property type="entry name" value="DUF1403"/>
    <property type="match status" value="1"/>
</dbReference>
<gene>
    <name evidence="1" type="ORF">J2S75_004057</name>
</gene>
<evidence type="ECO:0008006" key="3">
    <source>
        <dbReference type="Google" id="ProtNLM"/>
    </source>
</evidence>